<dbReference type="PANTHER" id="PTHR22948:SF76">
    <property type="entry name" value="FI20010P1-RELATED"/>
    <property type="match status" value="1"/>
</dbReference>
<dbReference type="InterPro" id="IPR050621">
    <property type="entry name" value="Tudor_domain_containing"/>
</dbReference>
<evidence type="ECO:0000313" key="3">
    <source>
        <dbReference type="Proteomes" id="UP000681967"/>
    </source>
</evidence>
<proteinExistence type="predicted"/>
<gene>
    <name evidence="2" type="ORF">BYL167_LOCUS40207</name>
</gene>
<dbReference type="InterPro" id="IPR002999">
    <property type="entry name" value="Tudor"/>
</dbReference>
<dbReference type="Gene3D" id="2.40.50.90">
    <property type="match status" value="1"/>
</dbReference>
<feature type="domain" description="Tudor" evidence="1">
    <location>
        <begin position="17"/>
        <end position="80"/>
    </location>
</feature>
<reference evidence="2" key="1">
    <citation type="submission" date="2021-02" db="EMBL/GenBank/DDBJ databases">
        <authorList>
            <person name="Nowell W R."/>
        </authorList>
    </citation>
    <scope>NUCLEOTIDE SEQUENCE</scope>
</reference>
<evidence type="ECO:0000313" key="2">
    <source>
        <dbReference type="EMBL" id="CAF4602930.1"/>
    </source>
</evidence>
<dbReference type="Gene3D" id="2.30.30.140">
    <property type="match status" value="1"/>
</dbReference>
<dbReference type="SUPFAM" id="SSF63748">
    <property type="entry name" value="Tudor/PWWP/MBT"/>
    <property type="match status" value="1"/>
</dbReference>
<dbReference type="Proteomes" id="UP000681967">
    <property type="component" value="Unassembled WGS sequence"/>
</dbReference>
<sequence>QAMQNSRPIASPTKYQPVAAQDNHTIWHRAVIMDLNSDLMKIGVYYIDLGQRQYTPINSIRLLPEEFQFKPALAIPCRLYKVYPMNSNDQSKWQSNDRVHGEFNGRMVNNVTCKVIGNQDQVIYDVEIDIPSKLP</sequence>
<dbReference type="EMBL" id="CAJOBH010098880">
    <property type="protein sequence ID" value="CAF4602930.1"/>
    <property type="molecule type" value="Genomic_DNA"/>
</dbReference>
<name>A0A8S2Z5J3_9BILA</name>
<protein>
    <recommendedName>
        <fullName evidence="1">Tudor domain-containing protein</fullName>
    </recommendedName>
</protein>
<feature type="non-terminal residue" evidence="2">
    <location>
        <position position="1"/>
    </location>
</feature>
<evidence type="ECO:0000259" key="1">
    <source>
        <dbReference type="Pfam" id="PF00567"/>
    </source>
</evidence>
<dbReference type="PANTHER" id="PTHR22948">
    <property type="entry name" value="TUDOR DOMAIN CONTAINING PROTEIN"/>
    <property type="match status" value="1"/>
</dbReference>
<accession>A0A8S2Z5J3</accession>
<dbReference type="AlphaFoldDB" id="A0A8S2Z5J3"/>
<organism evidence="2 3">
    <name type="scientific">Rotaria magnacalcarata</name>
    <dbReference type="NCBI Taxonomy" id="392030"/>
    <lineage>
        <taxon>Eukaryota</taxon>
        <taxon>Metazoa</taxon>
        <taxon>Spiralia</taxon>
        <taxon>Gnathifera</taxon>
        <taxon>Rotifera</taxon>
        <taxon>Eurotatoria</taxon>
        <taxon>Bdelloidea</taxon>
        <taxon>Philodinida</taxon>
        <taxon>Philodinidae</taxon>
        <taxon>Rotaria</taxon>
    </lineage>
</organism>
<comment type="caution">
    <text evidence="2">The sequence shown here is derived from an EMBL/GenBank/DDBJ whole genome shotgun (WGS) entry which is preliminary data.</text>
</comment>
<dbReference type="InterPro" id="IPR035437">
    <property type="entry name" value="SNase_OB-fold_sf"/>
</dbReference>
<dbReference type="Pfam" id="PF00567">
    <property type="entry name" value="TUDOR"/>
    <property type="match status" value="1"/>
</dbReference>